<name>A0AA42H0J8_9HYPH</name>
<keyword evidence="2" id="KW-0645">Protease</keyword>
<comment type="caution">
    <text evidence="2">The sequence shown here is derived from an EMBL/GenBank/DDBJ whole genome shotgun (WGS) entry which is preliminary data.</text>
</comment>
<dbReference type="AlphaFoldDB" id="A0AA42H0J8"/>
<dbReference type="Pfam" id="PF13365">
    <property type="entry name" value="Trypsin_2"/>
    <property type="match status" value="1"/>
</dbReference>
<protein>
    <submittedName>
        <fullName evidence="2">Serine protease</fullName>
    </submittedName>
</protein>
<dbReference type="InterPro" id="IPR009003">
    <property type="entry name" value="Peptidase_S1_PA"/>
</dbReference>
<evidence type="ECO:0000256" key="1">
    <source>
        <dbReference type="SAM" id="MobiDB-lite"/>
    </source>
</evidence>
<dbReference type="PANTHER" id="PTHR43019">
    <property type="entry name" value="SERINE ENDOPROTEASE DEGS"/>
    <property type="match status" value="1"/>
</dbReference>
<sequence>MSSARADEATSSGTGFAVSKDGWIVTNAHVVDGCSYVTVASMGKASEIQTDKQNDLAVVRIAALPANSQVLKLRGSPARLGEDVAALGYPLSQILSDGIKITMGNVNSLIGLDNDTRYLQVSTPIQPGNSGGPLVDRNGLVIGINSARLNDGFAIKNTGSIPQNVNFAIKSNILELFLQSRNIAYETETLKDQPPLGSADLASKVSPSVFQLMCFNDVTARKDGLEQISRSEPSAAAPDSPSSLPSPDRYNGSMANVATDFVRLVVNSSMNDTVTALTIADKAYGSVVDFYGKTLSHEAVLQDKRDYFNRWPIRVSKIIDSSVRTDCQNMKCVVAGDYDWAVQSLRRNKQASGTASFFYVLDMQSGIKIIAEGGKARK</sequence>
<dbReference type="InterPro" id="IPR043504">
    <property type="entry name" value="Peptidase_S1_PA_chymotrypsin"/>
</dbReference>
<dbReference type="Proteomes" id="UP001158087">
    <property type="component" value="Unassembled WGS sequence"/>
</dbReference>
<evidence type="ECO:0000313" key="2">
    <source>
        <dbReference type="EMBL" id="MDH0125765.1"/>
    </source>
</evidence>
<keyword evidence="2" id="KW-0378">Hydrolase</keyword>
<dbReference type="EMBL" id="JAODYY010000008">
    <property type="protein sequence ID" value="MDH0125765.1"/>
    <property type="molecule type" value="Genomic_DNA"/>
</dbReference>
<proteinExistence type="predicted"/>
<dbReference type="PANTHER" id="PTHR43019:SF23">
    <property type="entry name" value="PROTEASE DO-LIKE 5, CHLOROPLASTIC"/>
    <property type="match status" value="1"/>
</dbReference>
<evidence type="ECO:0000313" key="3">
    <source>
        <dbReference type="Proteomes" id="UP001158087"/>
    </source>
</evidence>
<dbReference type="GO" id="GO:0004252">
    <property type="term" value="F:serine-type endopeptidase activity"/>
    <property type="evidence" value="ECO:0007669"/>
    <property type="project" value="InterPro"/>
</dbReference>
<feature type="region of interest" description="Disordered" evidence="1">
    <location>
        <begin position="228"/>
        <end position="249"/>
    </location>
</feature>
<dbReference type="SUPFAM" id="SSF50494">
    <property type="entry name" value="Trypsin-like serine proteases"/>
    <property type="match status" value="1"/>
</dbReference>
<dbReference type="GO" id="GO:0006508">
    <property type="term" value="P:proteolysis"/>
    <property type="evidence" value="ECO:0007669"/>
    <property type="project" value="UniProtKB-KW"/>
</dbReference>
<gene>
    <name evidence="2" type="ORF">N7376_17305</name>
</gene>
<feature type="compositionally biased region" description="Low complexity" evidence="1">
    <location>
        <begin position="230"/>
        <end position="247"/>
    </location>
</feature>
<dbReference type="InterPro" id="IPR001940">
    <property type="entry name" value="Peptidase_S1C"/>
</dbReference>
<accession>A0AA42H0J8</accession>
<dbReference type="PRINTS" id="PR00834">
    <property type="entry name" value="PROTEASES2C"/>
</dbReference>
<organism evidence="2 3">
    <name type="scientific">Brucella intermedia GD04153</name>
    <dbReference type="NCBI Taxonomy" id="2975438"/>
    <lineage>
        <taxon>Bacteria</taxon>
        <taxon>Pseudomonadati</taxon>
        <taxon>Pseudomonadota</taxon>
        <taxon>Alphaproteobacteria</taxon>
        <taxon>Hyphomicrobiales</taxon>
        <taxon>Brucellaceae</taxon>
        <taxon>Brucella/Ochrobactrum group</taxon>
        <taxon>Brucella</taxon>
    </lineage>
</organism>
<dbReference type="Gene3D" id="2.40.10.10">
    <property type="entry name" value="Trypsin-like serine proteases"/>
    <property type="match status" value="2"/>
</dbReference>
<reference evidence="2" key="1">
    <citation type="submission" date="2022-09" db="EMBL/GenBank/DDBJ databases">
        <title>Intensive care unit water sources are persistently colonized with multi-drug resistant bacteria and are the site of extensive horizontal gene transfer of antibiotic resistance genes.</title>
        <authorList>
            <person name="Diorio-Toth L."/>
        </authorList>
    </citation>
    <scope>NUCLEOTIDE SEQUENCE</scope>
    <source>
        <strain evidence="2">GD04153</strain>
    </source>
</reference>